<evidence type="ECO:0000256" key="8">
    <source>
        <dbReference type="ARBA" id="ARBA00023125"/>
    </source>
</evidence>
<gene>
    <name evidence="13" type="ORF">MNBD_GAMMA26-1082</name>
</gene>
<dbReference type="GO" id="GO:0006260">
    <property type="term" value="P:DNA replication"/>
    <property type="evidence" value="ECO:0007669"/>
    <property type="project" value="UniProtKB-KW"/>
</dbReference>
<evidence type="ECO:0000256" key="11">
    <source>
        <dbReference type="ARBA" id="ARBA00023236"/>
    </source>
</evidence>
<dbReference type="CDD" id="cd06529">
    <property type="entry name" value="S24_LexA-like"/>
    <property type="match status" value="1"/>
</dbReference>
<dbReference type="PANTHER" id="PTHR33516:SF2">
    <property type="entry name" value="LEXA REPRESSOR-RELATED"/>
    <property type="match status" value="1"/>
</dbReference>
<keyword evidence="3" id="KW-0235">DNA replication</keyword>
<dbReference type="AlphaFoldDB" id="A0A3B1AZH8"/>
<proteinExistence type="inferred from homology"/>
<evidence type="ECO:0000256" key="10">
    <source>
        <dbReference type="ARBA" id="ARBA00023204"/>
    </source>
</evidence>
<keyword evidence="9" id="KW-0804">Transcription</keyword>
<dbReference type="GO" id="GO:0006281">
    <property type="term" value="P:DNA repair"/>
    <property type="evidence" value="ECO:0007669"/>
    <property type="project" value="UniProtKB-KW"/>
</dbReference>
<dbReference type="PRINTS" id="PR00726">
    <property type="entry name" value="LEXASERPTASE"/>
</dbReference>
<evidence type="ECO:0000256" key="5">
    <source>
        <dbReference type="ARBA" id="ARBA00022801"/>
    </source>
</evidence>
<keyword evidence="8" id="KW-0238">DNA-binding</keyword>
<organism evidence="13">
    <name type="scientific">hydrothermal vent metagenome</name>
    <dbReference type="NCBI Taxonomy" id="652676"/>
    <lineage>
        <taxon>unclassified sequences</taxon>
        <taxon>metagenomes</taxon>
        <taxon>ecological metagenomes</taxon>
    </lineage>
</organism>
<protein>
    <submittedName>
        <fullName evidence="13">SOS-response repressor and protease LexA</fullName>
        <ecNumber evidence="13">3.4.21.88</ecNumber>
    </submittedName>
</protein>
<dbReference type="Pfam" id="PF00717">
    <property type="entry name" value="Peptidase_S24"/>
    <property type="match status" value="1"/>
</dbReference>
<keyword evidence="4" id="KW-0227">DNA damage</keyword>
<name>A0A3B1AZH8_9ZZZZ</name>
<keyword evidence="5 13" id="KW-0378">Hydrolase</keyword>
<comment type="similarity">
    <text evidence="1">Belongs to the peptidase S24 family.</text>
</comment>
<evidence type="ECO:0000313" key="13">
    <source>
        <dbReference type="EMBL" id="VAX07221.1"/>
    </source>
</evidence>
<keyword evidence="13" id="KW-0645">Protease</keyword>
<evidence type="ECO:0000256" key="2">
    <source>
        <dbReference type="ARBA" id="ARBA00022491"/>
    </source>
</evidence>
<keyword evidence="11" id="KW-0742">SOS response</keyword>
<evidence type="ECO:0000256" key="3">
    <source>
        <dbReference type="ARBA" id="ARBA00022705"/>
    </source>
</evidence>
<dbReference type="InterPro" id="IPR015927">
    <property type="entry name" value="Peptidase_S24_S26A/B/C"/>
</dbReference>
<keyword evidence="10" id="KW-0234">DNA repair</keyword>
<dbReference type="Gene3D" id="2.10.109.10">
    <property type="entry name" value="Umud Fragment, subunit A"/>
    <property type="match status" value="1"/>
</dbReference>
<dbReference type="FunFam" id="2.10.109.10:FF:000001">
    <property type="entry name" value="LexA repressor"/>
    <property type="match status" value="1"/>
</dbReference>
<dbReference type="SUPFAM" id="SSF51306">
    <property type="entry name" value="LexA/Signal peptidase"/>
    <property type="match status" value="1"/>
</dbReference>
<evidence type="ECO:0000256" key="9">
    <source>
        <dbReference type="ARBA" id="ARBA00023163"/>
    </source>
</evidence>
<dbReference type="InterPro" id="IPR036286">
    <property type="entry name" value="LexA/Signal_pep-like_sf"/>
</dbReference>
<dbReference type="GO" id="GO:0006508">
    <property type="term" value="P:proteolysis"/>
    <property type="evidence" value="ECO:0007669"/>
    <property type="project" value="UniProtKB-KW"/>
</dbReference>
<evidence type="ECO:0000256" key="4">
    <source>
        <dbReference type="ARBA" id="ARBA00022763"/>
    </source>
</evidence>
<evidence type="ECO:0000256" key="7">
    <source>
        <dbReference type="ARBA" id="ARBA00023015"/>
    </source>
</evidence>
<dbReference type="GO" id="GO:0009432">
    <property type="term" value="P:SOS response"/>
    <property type="evidence" value="ECO:0007669"/>
    <property type="project" value="UniProtKB-KW"/>
</dbReference>
<dbReference type="InterPro" id="IPR006200">
    <property type="entry name" value="LexA"/>
</dbReference>
<dbReference type="EC" id="3.4.21.88" evidence="13"/>
<keyword evidence="2" id="KW-0678">Repressor</keyword>
<dbReference type="EMBL" id="UOFX01000022">
    <property type="protein sequence ID" value="VAX07221.1"/>
    <property type="molecule type" value="Genomic_DNA"/>
</dbReference>
<reference evidence="13" key="1">
    <citation type="submission" date="2018-06" db="EMBL/GenBank/DDBJ databases">
        <authorList>
            <person name="Zhirakovskaya E."/>
        </authorList>
    </citation>
    <scope>NUCLEOTIDE SEQUENCE</scope>
</reference>
<dbReference type="InterPro" id="IPR006197">
    <property type="entry name" value="Peptidase_S24_LexA"/>
</dbReference>
<dbReference type="NCBIfam" id="TIGR00498">
    <property type="entry name" value="lexA"/>
    <property type="match status" value="1"/>
</dbReference>
<evidence type="ECO:0000256" key="6">
    <source>
        <dbReference type="ARBA" id="ARBA00022813"/>
    </source>
</evidence>
<sequence>MSNIHLMIPKNNRPLHIQGIEPVEIASISQVEIPLLGRITAGNPIEAIENRETVPVPANMARKESYALRVVGTSMIEDNIEDGDIIVVQKKETAENGQSVVAKINNETVTLKKFYVEPDGVRLQPANAAMRPIYLRHDQVEILGIVTGVIRLPG</sequence>
<dbReference type="InterPro" id="IPR050077">
    <property type="entry name" value="LexA_repressor"/>
</dbReference>
<accession>A0A3B1AZH8</accession>
<keyword evidence="6" id="KW-0068">Autocatalytic cleavage</keyword>
<dbReference type="GO" id="GO:0003677">
    <property type="term" value="F:DNA binding"/>
    <property type="evidence" value="ECO:0007669"/>
    <property type="project" value="UniProtKB-KW"/>
</dbReference>
<keyword evidence="7" id="KW-0805">Transcription regulation</keyword>
<dbReference type="GO" id="GO:0004252">
    <property type="term" value="F:serine-type endopeptidase activity"/>
    <property type="evidence" value="ECO:0007669"/>
    <property type="project" value="UniProtKB-EC"/>
</dbReference>
<dbReference type="GO" id="GO:0045892">
    <property type="term" value="P:negative regulation of DNA-templated transcription"/>
    <property type="evidence" value="ECO:0007669"/>
    <property type="project" value="InterPro"/>
</dbReference>
<evidence type="ECO:0000259" key="12">
    <source>
        <dbReference type="Pfam" id="PF00717"/>
    </source>
</evidence>
<dbReference type="PANTHER" id="PTHR33516">
    <property type="entry name" value="LEXA REPRESSOR"/>
    <property type="match status" value="1"/>
</dbReference>
<evidence type="ECO:0000256" key="1">
    <source>
        <dbReference type="ARBA" id="ARBA00007484"/>
    </source>
</evidence>
<feature type="domain" description="Peptidase S24/S26A/S26B/S26C" evidence="12">
    <location>
        <begin position="34"/>
        <end position="146"/>
    </location>
</feature>
<dbReference type="InterPro" id="IPR039418">
    <property type="entry name" value="LexA-like"/>
</dbReference>